<dbReference type="InterPro" id="IPR051794">
    <property type="entry name" value="PG_Endopeptidase_C40"/>
</dbReference>
<dbReference type="Gene3D" id="3.90.1720.10">
    <property type="entry name" value="endopeptidase domain like (from Nostoc punctiforme)"/>
    <property type="match status" value="1"/>
</dbReference>
<evidence type="ECO:0000256" key="4">
    <source>
        <dbReference type="ARBA" id="ARBA00022807"/>
    </source>
</evidence>
<keyword evidence="3 7" id="KW-0378">Hydrolase</keyword>
<gene>
    <name evidence="7" type="ORF">SAMN05444374_101165</name>
</gene>
<feature type="chain" id="PRO_5010238573" evidence="5">
    <location>
        <begin position="38"/>
        <end position="194"/>
    </location>
</feature>
<evidence type="ECO:0000259" key="6">
    <source>
        <dbReference type="PROSITE" id="PS51935"/>
    </source>
</evidence>
<feature type="signal peptide" evidence="5">
    <location>
        <begin position="1"/>
        <end position="37"/>
    </location>
</feature>
<evidence type="ECO:0000256" key="1">
    <source>
        <dbReference type="ARBA" id="ARBA00007074"/>
    </source>
</evidence>
<dbReference type="PROSITE" id="PS51935">
    <property type="entry name" value="NLPC_P60"/>
    <property type="match status" value="1"/>
</dbReference>
<dbReference type="SUPFAM" id="SSF54001">
    <property type="entry name" value="Cysteine proteinases"/>
    <property type="match status" value="1"/>
</dbReference>
<dbReference type="InterPro" id="IPR038765">
    <property type="entry name" value="Papain-like_cys_pep_sf"/>
</dbReference>
<feature type="domain" description="NlpC/P60" evidence="6">
    <location>
        <begin position="80"/>
        <end position="194"/>
    </location>
</feature>
<name>A0A1I0SGS9_9NOCA</name>
<keyword evidence="2" id="KW-0645">Protease</keyword>
<evidence type="ECO:0000313" key="7">
    <source>
        <dbReference type="EMBL" id="SFA38643.1"/>
    </source>
</evidence>
<accession>A0A1I0SGS9</accession>
<dbReference type="AlphaFoldDB" id="A0A1I0SGS9"/>
<dbReference type="Pfam" id="PF00877">
    <property type="entry name" value="NLPC_P60"/>
    <property type="match status" value="1"/>
</dbReference>
<keyword evidence="4" id="KW-0788">Thiol protease</keyword>
<dbReference type="RefSeq" id="WP_068365841.1">
    <property type="nucleotide sequence ID" value="NZ_FOJN01000001.1"/>
</dbReference>
<dbReference type="InterPro" id="IPR000064">
    <property type="entry name" value="NLP_P60_dom"/>
</dbReference>
<sequence length="194" mass="19651">MAKHRKPSTATRPVRNVLVAGALTAGAIAVPAAPAFAAPVEIPGIGTVEVPDQILSQLPPLPQAPALPQIPSPVAPAPVLSAGAQAAQAAESKVGAPYVWGAAGPNAFDCSGLVKWAYQQAGIELPRTSYDQAAAGTPVSQDALQPGDVISFYGGSHSGIYVGNGNVVHASTESQPVKVVPLSSMPYDGARRYA</sequence>
<evidence type="ECO:0000256" key="5">
    <source>
        <dbReference type="SAM" id="SignalP"/>
    </source>
</evidence>
<protein>
    <submittedName>
        <fullName evidence="7">Cell wall-associated hydrolase, NlpC family</fullName>
    </submittedName>
</protein>
<dbReference type="GO" id="GO:0008234">
    <property type="term" value="F:cysteine-type peptidase activity"/>
    <property type="evidence" value="ECO:0007669"/>
    <property type="project" value="UniProtKB-KW"/>
</dbReference>
<dbReference type="Proteomes" id="UP000182054">
    <property type="component" value="Unassembled WGS sequence"/>
</dbReference>
<dbReference type="PANTHER" id="PTHR47359:SF3">
    <property type="entry name" value="NLP_P60 DOMAIN-CONTAINING PROTEIN-RELATED"/>
    <property type="match status" value="1"/>
</dbReference>
<keyword evidence="5" id="KW-0732">Signal</keyword>
<proteinExistence type="inferred from homology"/>
<dbReference type="GeneID" id="85484231"/>
<evidence type="ECO:0000256" key="2">
    <source>
        <dbReference type="ARBA" id="ARBA00022670"/>
    </source>
</evidence>
<evidence type="ECO:0000256" key="3">
    <source>
        <dbReference type="ARBA" id="ARBA00022801"/>
    </source>
</evidence>
<comment type="similarity">
    <text evidence="1">Belongs to the peptidase C40 family.</text>
</comment>
<dbReference type="PANTHER" id="PTHR47359">
    <property type="entry name" value="PEPTIDOGLYCAN DL-ENDOPEPTIDASE CWLO"/>
    <property type="match status" value="1"/>
</dbReference>
<organism evidence="7 8">
    <name type="scientific">Rhodococcoides kroppenstedtii</name>
    <dbReference type="NCBI Taxonomy" id="293050"/>
    <lineage>
        <taxon>Bacteria</taxon>
        <taxon>Bacillati</taxon>
        <taxon>Actinomycetota</taxon>
        <taxon>Actinomycetes</taxon>
        <taxon>Mycobacteriales</taxon>
        <taxon>Nocardiaceae</taxon>
        <taxon>Rhodococcoides</taxon>
    </lineage>
</organism>
<reference evidence="7 8" key="1">
    <citation type="submission" date="2016-10" db="EMBL/GenBank/DDBJ databases">
        <authorList>
            <person name="de Groot N.N."/>
        </authorList>
    </citation>
    <scope>NUCLEOTIDE SEQUENCE [LARGE SCALE GENOMIC DNA]</scope>
    <source>
        <strain evidence="7 8">DSM 44908</strain>
    </source>
</reference>
<dbReference type="EMBL" id="FOJN01000001">
    <property type="protein sequence ID" value="SFA38643.1"/>
    <property type="molecule type" value="Genomic_DNA"/>
</dbReference>
<dbReference type="GO" id="GO:0006508">
    <property type="term" value="P:proteolysis"/>
    <property type="evidence" value="ECO:0007669"/>
    <property type="project" value="UniProtKB-KW"/>
</dbReference>
<dbReference type="OrthoDB" id="5177647at2"/>
<evidence type="ECO:0000313" key="8">
    <source>
        <dbReference type="Proteomes" id="UP000182054"/>
    </source>
</evidence>